<evidence type="ECO:0000256" key="1">
    <source>
        <dbReference type="SAM" id="SignalP"/>
    </source>
</evidence>
<gene>
    <name evidence="2" type="ORF">BACERE00191_04651</name>
</gene>
<feature type="signal peptide" evidence="1">
    <location>
        <begin position="1"/>
        <end position="24"/>
    </location>
</feature>
<protein>
    <submittedName>
        <fullName evidence="2">Uncharacterized protein</fullName>
    </submittedName>
</protein>
<name>A0A1Y6AH99_9BACI</name>
<keyword evidence="1" id="KW-0732">Signal</keyword>
<evidence type="ECO:0000313" key="2">
    <source>
        <dbReference type="EMBL" id="SME33666.1"/>
    </source>
</evidence>
<proteinExistence type="predicted"/>
<dbReference type="Proteomes" id="UP000194499">
    <property type="component" value="Unassembled WGS sequence"/>
</dbReference>
<feature type="chain" id="PRO_5030038038" evidence="1">
    <location>
        <begin position="25"/>
        <end position="151"/>
    </location>
</feature>
<accession>A0A3P1BHE7</accession>
<dbReference type="EMBL" id="FWZB01000046">
    <property type="protein sequence ID" value="SME33666.1"/>
    <property type="molecule type" value="Genomic_DNA"/>
</dbReference>
<accession>A0A1Y6AH99</accession>
<reference evidence="3" key="1">
    <citation type="submission" date="2017-04" db="EMBL/GenBank/DDBJ databases">
        <authorList>
            <person name="Criscuolo A."/>
        </authorList>
    </citation>
    <scope>NUCLEOTIDE SEQUENCE [LARGE SCALE GENOMIC DNA]</scope>
</reference>
<sequence>MKKMIAVLFTCSFLLLGVQGMVEAADSSKEISYIENNASKIFENPKVFYSKVKNHTYRSFYVPFHEAEHHIQKTVLYKDLQSTMESEIGPFVSRMAGKEKSLNINPNRQIYLIASWTETEKNFRVKYLIADAETKTTLWTGEDKGMKKISR</sequence>
<dbReference type="AlphaFoldDB" id="A0A1Y6AH99"/>
<dbReference type="RefSeq" id="WP_000738168.1">
    <property type="nucleotide sequence ID" value="NZ_CP093424.1"/>
</dbReference>
<evidence type="ECO:0000313" key="3">
    <source>
        <dbReference type="Proteomes" id="UP000194499"/>
    </source>
</evidence>
<organism evidence="2 3">
    <name type="scientific">Bacillus pacificus</name>
    <dbReference type="NCBI Taxonomy" id="2026187"/>
    <lineage>
        <taxon>Bacteria</taxon>
        <taxon>Bacillati</taxon>
        <taxon>Bacillota</taxon>
        <taxon>Bacilli</taxon>
        <taxon>Bacillales</taxon>
        <taxon>Bacillaceae</taxon>
        <taxon>Bacillus</taxon>
        <taxon>Bacillus cereus group</taxon>
    </lineage>
</organism>